<evidence type="ECO:0000313" key="17">
    <source>
        <dbReference type="EMBL" id="AOD75232.1"/>
    </source>
</evidence>
<organism evidence="17">
    <name type="scientific">Camellia sinensis</name>
    <name type="common">Tea plant</name>
    <name type="synonym">Thea sinensis</name>
    <dbReference type="NCBI Taxonomy" id="4442"/>
    <lineage>
        <taxon>Eukaryota</taxon>
        <taxon>Viridiplantae</taxon>
        <taxon>Streptophyta</taxon>
        <taxon>Embryophyta</taxon>
        <taxon>Tracheophyta</taxon>
        <taxon>Spermatophyta</taxon>
        <taxon>Magnoliopsida</taxon>
        <taxon>eudicotyledons</taxon>
        <taxon>Gunneridae</taxon>
        <taxon>Pentapetalae</taxon>
        <taxon>asterids</taxon>
        <taxon>Ericales</taxon>
        <taxon>Theaceae</taxon>
        <taxon>Camellia</taxon>
    </lineage>
</organism>
<dbReference type="Gene3D" id="3.30.200.20">
    <property type="entry name" value="Phosphorylase Kinase, domain 1"/>
    <property type="match status" value="1"/>
</dbReference>
<evidence type="ECO:0000256" key="6">
    <source>
        <dbReference type="ARBA" id="ARBA00022723"/>
    </source>
</evidence>
<evidence type="ECO:0000256" key="8">
    <source>
        <dbReference type="ARBA" id="ARBA00022741"/>
    </source>
</evidence>
<sequence>MAVAKSNGNKELSFRTCDCYKVSGLYKNILETNQTSNLKDQYVLGEQLGWGQFGIIRACSDKFTGEVLACKSIAKDRFVTQDDVRSIKLEIEIMTKLSGHPNVVDLKAVYEEEDYVHLVMELCAGGELFHQLEKHGRFSESEARVLFRQLMQVVAYCHDKGVVHRDLKPENILLATKASSSPIKLADFGLATYIKSGQSLRGTVGSPFYIAPEVLTSGYNQAADVWSAGVILYILLSGMPPFWGKTKSRIFDAVRASDLRFPSDPWDHLSDSAKELIRDMLCTDPSQRLTAQQVLDHAWISHPAPLSKDSYERQKQSCVELDMARGSLSTSFMTRNQDISFGTGSPAICDAQSPELTYRSSFSSLLMDPSTPCFTSGGFSFHSSGGSNTLEFSTPVAAMPSFAFFSPGSEAEQGNYASDFSANITRVDSIRQEASGGELFTVPVSSLCFGHEAREMEHKAAEVRRAEGTNGSRMSGIHSRRNHTIGLGEFDQIDLMVTESVIRWASCTQLPTATSLRSSLVC</sequence>
<keyword evidence="9 17" id="KW-0418">Kinase</keyword>
<dbReference type="Pfam" id="PF00069">
    <property type="entry name" value="Pkinase"/>
    <property type="match status" value="1"/>
</dbReference>
<keyword evidence="11 15" id="KW-0067">ATP-binding</keyword>
<evidence type="ECO:0000256" key="12">
    <source>
        <dbReference type="ARBA" id="ARBA00024334"/>
    </source>
</evidence>
<dbReference type="GO" id="GO:0046872">
    <property type="term" value="F:metal ion binding"/>
    <property type="evidence" value="ECO:0007669"/>
    <property type="project" value="UniProtKB-KW"/>
</dbReference>
<evidence type="ECO:0000256" key="10">
    <source>
        <dbReference type="ARBA" id="ARBA00022837"/>
    </source>
</evidence>
<dbReference type="InterPro" id="IPR050205">
    <property type="entry name" value="CDPK_Ser/Thr_kinases"/>
</dbReference>
<evidence type="ECO:0000259" key="16">
    <source>
        <dbReference type="PROSITE" id="PS50011"/>
    </source>
</evidence>
<evidence type="ECO:0000256" key="4">
    <source>
        <dbReference type="ARBA" id="ARBA00022553"/>
    </source>
</evidence>
<gene>
    <name evidence="17" type="primary">CDPK12</name>
</gene>
<dbReference type="InterPro" id="IPR000719">
    <property type="entry name" value="Prot_kinase_dom"/>
</dbReference>
<evidence type="ECO:0000256" key="2">
    <source>
        <dbReference type="ARBA" id="ARBA00012513"/>
    </source>
</evidence>
<dbReference type="CDD" id="cd05117">
    <property type="entry name" value="STKc_CAMK"/>
    <property type="match status" value="1"/>
</dbReference>
<evidence type="ECO:0000256" key="13">
    <source>
        <dbReference type="ARBA" id="ARBA00047899"/>
    </source>
</evidence>
<dbReference type="EMBL" id="KU641679">
    <property type="protein sequence ID" value="AOD75232.1"/>
    <property type="molecule type" value="mRNA"/>
</dbReference>
<evidence type="ECO:0000256" key="3">
    <source>
        <dbReference type="ARBA" id="ARBA00022527"/>
    </source>
</evidence>
<comment type="similarity">
    <text evidence="1">Belongs to the protein kinase superfamily. CAMK Ser/Thr protein kinase family. CaMK subfamily.</text>
</comment>
<dbReference type="FunFam" id="3.30.200.20:FF:000004">
    <property type="entry name" value="Calcium-dependent protein kinase 1"/>
    <property type="match status" value="1"/>
</dbReference>
<evidence type="ECO:0000256" key="14">
    <source>
        <dbReference type="ARBA" id="ARBA00048679"/>
    </source>
</evidence>
<keyword evidence="3" id="KW-0723">Serine/threonine-protein kinase</keyword>
<dbReference type="InterPro" id="IPR017441">
    <property type="entry name" value="Protein_kinase_ATP_BS"/>
</dbReference>
<accession>A0A1B2YL30</accession>
<evidence type="ECO:0000256" key="11">
    <source>
        <dbReference type="ARBA" id="ARBA00022840"/>
    </source>
</evidence>
<evidence type="ECO:0000256" key="9">
    <source>
        <dbReference type="ARBA" id="ARBA00022777"/>
    </source>
</evidence>
<keyword evidence="10" id="KW-0106">Calcium</keyword>
<feature type="binding site" evidence="15">
    <location>
        <position position="75"/>
    </location>
    <ligand>
        <name>ATP</name>
        <dbReference type="ChEBI" id="CHEBI:30616"/>
    </ligand>
</feature>
<evidence type="ECO:0000256" key="1">
    <source>
        <dbReference type="ARBA" id="ARBA00005354"/>
    </source>
</evidence>
<keyword evidence="4" id="KW-0597">Phosphoprotein</keyword>
<dbReference type="FunFam" id="1.10.510.10:FF:000668">
    <property type="entry name" value="Phosphoenolpyruvate carboxylase kinase"/>
    <property type="match status" value="1"/>
</dbReference>
<keyword evidence="8 15" id="KW-0547">Nucleotide-binding</keyword>
<name>A0A1B2YL30_CAMSI</name>
<dbReference type="PROSITE" id="PS50011">
    <property type="entry name" value="PROTEIN_KINASE_DOM"/>
    <property type="match status" value="1"/>
</dbReference>
<keyword evidence="5" id="KW-0808">Transferase</keyword>
<comment type="catalytic activity">
    <reaction evidence="13">
        <text>L-threonyl-[protein] + ATP = O-phospho-L-threonyl-[protein] + ADP + H(+)</text>
        <dbReference type="Rhea" id="RHEA:46608"/>
        <dbReference type="Rhea" id="RHEA-COMP:11060"/>
        <dbReference type="Rhea" id="RHEA-COMP:11605"/>
        <dbReference type="ChEBI" id="CHEBI:15378"/>
        <dbReference type="ChEBI" id="CHEBI:30013"/>
        <dbReference type="ChEBI" id="CHEBI:30616"/>
        <dbReference type="ChEBI" id="CHEBI:61977"/>
        <dbReference type="ChEBI" id="CHEBI:456216"/>
        <dbReference type="EC" id="2.7.11.1"/>
    </reaction>
</comment>
<dbReference type="Gene3D" id="1.10.510.10">
    <property type="entry name" value="Transferase(Phosphotransferase) domain 1"/>
    <property type="match status" value="1"/>
</dbReference>
<dbReference type="SUPFAM" id="SSF56112">
    <property type="entry name" value="Protein kinase-like (PK-like)"/>
    <property type="match status" value="1"/>
</dbReference>
<protein>
    <recommendedName>
        <fullName evidence="2">non-specific serine/threonine protein kinase</fullName>
        <ecNumber evidence="2">2.7.11.1</ecNumber>
    </recommendedName>
</protein>
<dbReference type="InterPro" id="IPR008271">
    <property type="entry name" value="Ser/Thr_kinase_AS"/>
</dbReference>
<keyword evidence="7" id="KW-0677">Repeat</keyword>
<evidence type="ECO:0000256" key="15">
    <source>
        <dbReference type="PROSITE-ProRule" id="PRU10141"/>
    </source>
</evidence>
<keyword evidence="6" id="KW-0479">Metal-binding</keyword>
<feature type="domain" description="Protein kinase" evidence="16">
    <location>
        <begin position="42"/>
        <end position="300"/>
    </location>
</feature>
<proteinExistence type="evidence at transcript level"/>
<dbReference type="InterPro" id="IPR011009">
    <property type="entry name" value="Kinase-like_dom_sf"/>
</dbReference>
<dbReference type="PROSITE" id="PS00108">
    <property type="entry name" value="PROTEIN_KINASE_ST"/>
    <property type="match status" value="1"/>
</dbReference>
<dbReference type="AlphaFoldDB" id="A0A1B2YL30"/>
<comment type="catalytic activity">
    <reaction evidence="14">
        <text>L-seryl-[protein] + ATP = O-phospho-L-seryl-[protein] + ADP + H(+)</text>
        <dbReference type="Rhea" id="RHEA:17989"/>
        <dbReference type="Rhea" id="RHEA-COMP:9863"/>
        <dbReference type="Rhea" id="RHEA-COMP:11604"/>
        <dbReference type="ChEBI" id="CHEBI:15378"/>
        <dbReference type="ChEBI" id="CHEBI:29999"/>
        <dbReference type="ChEBI" id="CHEBI:30616"/>
        <dbReference type="ChEBI" id="CHEBI:83421"/>
        <dbReference type="ChEBI" id="CHEBI:456216"/>
        <dbReference type="EC" id="2.7.11.1"/>
    </reaction>
</comment>
<dbReference type="EC" id="2.7.11.1" evidence="2"/>
<comment type="similarity">
    <text evidence="12">Belongs to the protein kinase superfamily. Ser/Thr protein kinase family. CDPK subfamily.</text>
</comment>
<dbReference type="PANTHER" id="PTHR24349">
    <property type="entry name" value="SERINE/THREONINE-PROTEIN KINASE"/>
    <property type="match status" value="1"/>
</dbReference>
<dbReference type="SMART" id="SM00220">
    <property type="entry name" value="S_TKc"/>
    <property type="match status" value="1"/>
</dbReference>
<reference evidence="17" key="1">
    <citation type="submission" date="2016-01" db="EMBL/GenBank/DDBJ databases">
        <title>Cloning and expression analysis of calcium-dependent protein kinase (CDPK) gene family in Camellia sinensis.</title>
        <authorList>
            <person name="Huang Y."/>
            <person name="Wang X."/>
        </authorList>
    </citation>
    <scope>NUCLEOTIDE SEQUENCE</scope>
</reference>
<evidence type="ECO:0000256" key="5">
    <source>
        <dbReference type="ARBA" id="ARBA00022679"/>
    </source>
</evidence>
<dbReference type="PROSITE" id="PS00107">
    <property type="entry name" value="PROTEIN_KINASE_ATP"/>
    <property type="match status" value="1"/>
</dbReference>
<dbReference type="GO" id="GO:0004674">
    <property type="term" value="F:protein serine/threonine kinase activity"/>
    <property type="evidence" value="ECO:0007669"/>
    <property type="project" value="UniProtKB-KW"/>
</dbReference>
<dbReference type="GO" id="GO:0005524">
    <property type="term" value="F:ATP binding"/>
    <property type="evidence" value="ECO:0007669"/>
    <property type="project" value="UniProtKB-UniRule"/>
</dbReference>
<evidence type="ECO:0000256" key="7">
    <source>
        <dbReference type="ARBA" id="ARBA00022737"/>
    </source>
</evidence>